<accession>A0A0S3R5E6</accession>
<evidence type="ECO:0000313" key="2">
    <source>
        <dbReference type="EMBL" id="BAT75820.1"/>
    </source>
</evidence>
<evidence type="ECO:0000256" key="1">
    <source>
        <dbReference type="SAM" id="SignalP"/>
    </source>
</evidence>
<name>A0A0S3R5E6_PHAAN</name>
<evidence type="ECO:0000313" key="3">
    <source>
        <dbReference type="Proteomes" id="UP000291084"/>
    </source>
</evidence>
<proteinExistence type="predicted"/>
<dbReference type="EMBL" id="AP015034">
    <property type="protein sequence ID" value="BAT75820.1"/>
    <property type="molecule type" value="Genomic_DNA"/>
</dbReference>
<protein>
    <submittedName>
        <fullName evidence="2">Uncharacterized protein</fullName>
    </submittedName>
</protein>
<organism evidence="2 3">
    <name type="scientific">Vigna angularis var. angularis</name>
    <dbReference type="NCBI Taxonomy" id="157739"/>
    <lineage>
        <taxon>Eukaryota</taxon>
        <taxon>Viridiplantae</taxon>
        <taxon>Streptophyta</taxon>
        <taxon>Embryophyta</taxon>
        <taxon>Tracheophyta</taxon>
        <taxon>Spermatophyta</taxon>
        <taxon>Magnoliopsida</taxon>
        <taxon>eudicotyledons</taxon>
        <taxon>Gunneridae</taxon>
        <taxon>Pentapetalae</taxon>
        <taxon>rosids</taxon>
        <taxon>fabids</taxon>
        <taxon>Fabales</taxon>
        <taxon>Fabaceae</taxon>
        <taxon>Papilionoideae</taxon>
        <taxon>50 kb inversion clade</taxon>
        <taxon>NPAAA clade</taxon>
        <taxon>indigoferoid/millettioid clade</taxon>
        <taxon>Phaseoleae</taxon>
        <taxon>Vigna</taxon>
    </lineage>
</organism>
<feature type="signal peptide" evidence="1">
    <location>
        <begin position="1"/>
        <end position="22"/>
    </location>
</feature>
<dbReference type="Proteomes" id="UP000291084">
    <property type="component" value="Chromosome 1"/>
</dbReference>
<sequence>MNHRTLASWTLISDTSLVGVVGVVEVGEDRICRIPSSALNPLSFWRVILSIKKTRNLLEKNVKFEASVGEIPPWRTRILPLKIDGKMHRQLLLA</sequence>
<keyword evidence="1" id="KW-0732">Signal</keyword>
<gene>
    <name evidence="2" type="primary">Vigan.01G374200</name>
    <name evidence="2" type="ORF">VIGAN_01374200</name>
</gene>
<reference evidence="2 3" key="1">
    <citation type="journal article" date="2015" name="Sci. Rep.">
        <title>The power of single molecule real-time sequencing technology in the de novo assembly of a eukaryotic genome.</title>
        <authorList>
            <person name="Sakai H."/>
            <person name="Naito K."/>
            <person name="Ogiso-Tanaka E."/>
            <person name="Takahashi Y."/>
            <person name="Iseki K."/>
            <person name="Muto C."/>
            <person name="Satou K."/>
            <person name="Teruya K."/>
            <person name="Shiroma A."/>
            <person name="Shimoji M."/>
            <person name="Hirano T."/>
            <person name="Itoh T."/>
            <person name="Kaga A."/>
            <person name="Tomooka N."/>
        </authorList>
    </citation>
    <scope>NUCLEOTIDE SEQUENCE [LARGE SCALE GENOMIC DNA]</scope>
    <source>
        <strain evidence="3">cv. Shumari</strain>
    </source>
</reference>
<keyword evidence="3" id="KW-1185">Reference proteome</keyword>
<feature type="chain" id="PRO_5006616724" evidence="1">
    <location>
        <begin position="23"/>
        <end position="94"/>
    </location>
</feature>
<dbReference type="AlphaFoldDB" id="A0A0S3R5E6"/>